<evidence type="ECO:0000259" key="2">
    <source>
        <dbReference type="PROSITE" id="PS51462"/>
    </source>
</evidence>
<gene>
    <name evidence="3" type="ORF">UFOPK2593_00734</name>
    <name evidence="4" type="ORF">UFOPK2894_00151</name>
    <name evidence="5" type="ORF">UFOPK3492_00765</name>
</gene>
<name>A0A6J6PXM0_9ZZZZ</name>
<dbReference type="InterPro" id="IPR000086">
    <property type="entry name" value="NUDIX_hydrolase_dom"/>
</dbReference>
<dbReference type="PANTHER" id="PTHR21340:SF0">
    <property type="entry name" value="BIS(5'-NUCLEOSYL)-TETRAPHOSPHATASE [ASYMMETRICAL]"/>
    <property type="match status" value="1"/>
</dbReference>
<dbReference type="GO" id="GO:0004081">
    <property type="term" value="F:bis(5'-nucleosyl)-tetraphosphatase (asymmetrical) activity"/>
    <property type="evidence" value="ECO:0007669"/>
    <property type="project" value="TreeGrafter"/>
</dbReference>
<feature type="domain" description="Nudix hydrolase" evidence="2">
    <location>
        <begin position="31"/>
        <end position="163"/>
    </location>
</feature>
<dbReference type="GO" id="GO:0006754">
    <property type="term" value="P:ATP biosynthetic process"/>
    <property type="evidence" value="ECO:0007669"/>
    <property type="project" value="TreeGrafter"/>
</dbReference>
<evidence type="ECO:0000313" key="5">
    <source>
        <dbReference type="EMBL" id="CAB4897536.1"/>
    </source>
</evidence>
<evidence type="ECO:0000313" key="3">
    <source>
        <dbReference type="EMBL" id="CAB4703092.1"/>
    </source>
</evidence>
<dbReference type="PANTHER" id="PTHR21340">
    <property type="entry name" value="DIADENOSINE 5,5-P1,P4-TETRAPHOSPHATE PYROPHOSPHOHYDROLASE MUTT"/>
    <property type="match status" value="1"/>
</dbReference>
<reference evidence="3" key="1">
    <citation type="submission" date="2020-05" db="EMBL/GenBank/DDBJ databases">
        <authorList>
            <person name="Chiriac C."/>
            <person name="Salcher M."/>
            <person name="Ghai R."/>
            <person name="Kavagutti S V."/>
        </authorList>
    </citation>
    <scope>NUCLEOTIDE SEQUENCE</scope>
</reference>
<dbReference type="EMBL" id="CAEZXW010000037">
    <property type="protein sequence ID" value="CAB4703092.1"/>
    <property type="molecule type" value="Genomic_DNA"/>
</dbReference>
<dbReference type="AlphaFoldDB" id="A0A6J6PXM0"/>
<keyword evidence="1" id="KW-0378">Hydrolase</keyword>
<dbReference type="EMBL" id="CAEZZQ010000005">
    <property type="protein sequence ID" value="CAB4764870.1"/>
    <property type="molecule type" value="Genomic_DNA"/>
</dbReference>
<dbReference type="InterPro" id="IPR051325">
    <property type="entry name" value="Nudix_hydrolase_domain"/>
</dbReference>
<accession>A0A6J6PXM0</accession>
<sequence length="168" mass="18093">MSNGESSDGGTYRPESGDGWHECHCGHKHWGIYGAAGLLAVRRRGEELVVLLQHRAPWSHNGDTWGLPGGALNRDEDAIAGAFREALEEVGIDATHLTPLHSHMDDHSTWSYETVIALASDDAVASVANHESLAVAWIATSGVEAENLHPSFAKSWPALQKLLQSLGI</sequence>
<dbReference type="Gene3D" id="3.90.79.10">
    <property type="entry name" value="Nucleoside Triphosphate Pyrophosphohydrolase"/>
    <property type="match status" value="1"/>
</dbReference>
<dbReference type="InterPro" id="IPR015797">
    <property type="entry name" value="NUDIX_hydrolase-like_dom_sf"/>
</dbReference>
<proteinExistence type="predicted"/>
<dbReference type="PROSITE" id="PS51462">
    <property type="entry name" value="NUDIX"/>
    <property type="match status" value="1"/>
</dbReference>
<evidence type="ECO:0000256" key="1">
    <source>
        <dbReference type="ARBA" id="ARBA00022801"/>
    </source>
</evidence>
<dbReference type="EMBL" id="CAFBMD010000049">
    <property type="protein sequence ID" value="CAB4897536.1"/>
    <property type="molecule type" value="Genomic_DNA"/>
</dbReference>
<dbReference type="PROSITE" id="PS00893">
    <property type="entry name" value="NUDIX_BOX"/>
    <property type="match status" value="1"/>
</dbReference>
<dbReference type="SUPFAM" id="SSF55811">
    <property type="entry name" value="Nudix"/>
    <property type="match status" value="1"/>
</dbReference>
<organism evidence="3">
    <name type="scientific">freshwater metagenome</name>
    <dbReference type="NCBI Taxonomy" id="449393"/>
    <lineage>
        <taxon>unclassified sequences</taxon>
        <taxon>metagenomes</taxon>
        <taxon>ecological metagenomes</taxon>
    </lineage>
</organism>
<evidence type="ECO:0000313" key="4">
    <source>
        <dbReference type="EMBL" id="CAB4764870.1"/>
    </source>
</evidence>
<protein>
    <submittedName>
        <fullName evidence="3">Unannotated protein</fullName>
    </submittedName>
</protein>
<dbReference type="Pfam" id="PF00293">
    <property type="entry name" value="NUDIX"/>
    <property type="match status" value="1"/>
</dbReference>
<dbReference type="GO" id="GO:0006167">
    <property type="term" value="P:AMP biosynthetic process"/>
    <property type="evidence" value="ECO:0007669"/>
    <property type="project" value="TreeGrafter"/>
</dbReference>
<dbReference type="InterPro" id="IPR020084">
    <property type="entry name" value="NUDIX_hydrolase_CS"/>
</dbReference>